<dbReference type="Pfam" id="PF04500">
    <property type="entry name" value="FLYWCH"/>
    <property type="match status" value="1"/>
</dbReference>
<evidence type="ECO:0000256" key="1">
    <source>
        <dbReference type="ARBA" id="ARBA00004123"/>
    </source>
</evidence>
<dbReference type="InterPro" id="IPR007588">
    <property type="entry name" value="Znf_FLYWCH"/>
</dbReference>
<evidence type="ECO:0000256" key="4">
    <source>
        <dbReference type="ARBA" id="ARBA00022833"/>
    </source>
</evidence>
<dbReference type="AlphaFoldDB" id="A0A1Q3F029"/>
<dbReference type="GO" id="GO:0005634">
    <property type="term" value="C:nucleus"/>
    <property type="evidence" value="ECO:0007669"/>
    <property type="project" value="UniProtKB-SubCell"/>
</dbReference>
<dbReference type="Gene3D" id="2.20.25.240">
    <property type="match status" value="1"/>
</dbReference>
<name>A0A1Q3F029_CULTA</name>
<evidence type="ECO:0000256" key="5">
    <source>
        <dbReference type="ARBA" id="ARBA00023242"/>
    </source>
</evidence>
<sequence>MADDEQFSLCWNNFNTNLSAGFHESLIRGDLVDVTLAAEGQLVKAHRLILSVCSPYFRKMFTQMPANQHAFIFLKDVSHSALKDLIQFMYCGEVNVKQDALPAFISTAEALQIKGLTETGESAPAQQSPAKDSTSHHHLPSSGAATSTASSPRVKPLQRTRIQSYKLDSDDGGSSDHEKVVQIQAGPSPAASLVAAASSSGATTTLVTHAVSAAPQQVQIMTTVPTPVSQATKRTVTQRASITPQTTQVMKRAKMSDPLEASEPAQLQTVQIVKQITQTSAQSTATAAASTSSEPEYVEMPIETINPKAEPEYADDPSEVEAIDAEHDQEQALTEHEQHEHDQEADDSANYVEDETYGDMSKYDESYFTEGDDAKAGASGFGSESYAEGGAADQAAQDLKGLQIVDLKGLEFMETVPTIQFTKTQRGRIMLIYEGYKYVENRQSNKNVFWRCSKYVKFGCRATCVTSKNANEFPIRLAGSAHSHGPEKIYPSDKLVMPTDHEIQALTNLRPGGSSNQ</sequence>
<evidence type="ECO:0000256" key="6">
    <source>
        <dbReference type="SAM" id="MobiDB-lite"/>
    </source>
</evidence>
<feature type="region of interest" description="Disordered" evidence="6">
    <location>
        <begin position="230"/>
        <end position="249"/>
    </location>
</feature>
<dbReference type="InterPro" id="IPR011333">
    <property type="entry name" value="SKP1/BTB/POZ_sf"/>
</dbReference>
<dbReference type="InterPro" id="IPR051095">
    <property type="entry name" value="Dros_DevTransReg"/>
</dbReference>
<dbReference type="PROSITE" id="PS50097">
    <property type="entry name" value="BTB"/>
    <property type="match status" value="1"/>
</dbReference>
<evidence type="ECO:0000259" key="7">
    <source>
        <dbReference type="PROSITE" id="PS50097"/>
    </source>
</evidence>
<evidence type="ECO:0000256" key="2">
    <source>
        <dbReference type="ARBA" id="ARBA00022723"/>
    </source>
</evidence>
<feature type="compositionally biased region" description="Basic and acidic residues" evidence="6">
    <location>
        <begin position="329"/>
        <end position="342"/>
    </location>
</feature>
<keyword evidence="2" id="KW-0479">Metal-binding</keyword>
<dbReference type="SMART" id="SM00225">
    <property type="entry name" value="BTB"/>
    <property type="match status" value="1"/>
</dbReference>
<dbReference type="GO" id="GO:0006357">
    <property type="term" value="P:regulation of transcription by RNA polymerase II"/>
    <property type="evidence" value="ECO:0007669"/>
    <property type="project" value="TreeGrafter"/>
</dbReference>
<feature type="compositionally biased region" description="Low complexity" evidence="6">
    <location>
        <begin position="141"/>
        <end position="151"/>
    </location>
</feature>
<dbReference type="FunFam" id="3.30.710.10:FF:000036">
    <property type="entry name" value="Mod(Mdg4), isoform H"/>
    <property type="match status" value="1"/>
</dbReference>
<dbReference type="Gene3D" id="3.30.710.10">
    <property type="entry name" value="Potassium Channel Kv1.1, Chain A"/>
    <property type="match status" value="1"/>
</dbReference>
<keyword evidence="5" id="KW-0539">Nucleus</keyword>
<dbReference type="Pfam" id="PF00651">
    <property type="entry name" value="BTB"/>
    <property type="match status" value="1"/>
</dbReference>
<protein>
    <submittedName>
        <fullName evidence="8">Putative modifier of mdg4</fullName>
    </submittedName>
</protein>
<dbReference type="GO" id="GO:0008270">
    <property type="term" value="F:zinc ion binding"/>
    <property type="evidence" value="ECO:0007669"/>
    <property type="project" value="UniProtKB-KW"/>
</dbReference>
<evidence type="ECO:0000313" key="8">
    <source>
        <dbReference type="EMBL" id="JAV20915.1"/>
    </source>
</evidence>
<accession>A0A1Q3F029</accession>
<feature type="region of interest" description="Disordered" evidence="6">
    <location>
        <begin position="118"/>
        <end position="158"/>
    </location>
</feature>
<organism evidence="8">
    <name type="scientific">Culex tarsalis</name>
    <name type="common">Encephalitis mosquito</name>
    <dbReference type="NCBI Taxonomy" id="7177"/>
    <lineage>
        <taxon>Eukaryota</taxon>
        <taxon>Metazoa</taxon>
        <taxon>Ecdysozoa</taxon>
        <taxon>Arthropoda</taxon>
        <taxon>Hexapoda</taxon>
        <taxon>Insecta</taxon>
        <taxon>Pterygota</taxon>
        <taxon>Neoptera</taxon>
        <taxon>Endopterygota</taxon>
        <taxon>Diptera</taxon>
        <taxon>Nematocera</taxon>
        <taxon>Culicoidea</taxon>
        <taxon>Culicidae</taxon>
        <taxon>Culicinae</taxon>
        <taxon>Culicini</taxon>
        <taxon>Culex</taxon>
        <taxon>Culex</taxon>
    </lineage>
</organism>
<keyword evidence="3" id="KW-0863">Zinc-finger</keyword>
<dbReference type="CDD" id="cd18315">
    <property type="entry name" value="BTB_POZ_BAB-like"/>
    <property type="match status" value="1"/>
</dbReference>
<dbReference type="InterPro" id="IPR000210">
    <property type="entry name" value="BTB/POZ_dom"/>
</dbReference>
<feature type="region of interest" description="Disordered" evidence="6">
    <location>
        <begin position="329"/>
        <end position="350"/>
    </location>
</feature>
<evidence type="ECO:0000256" key="3">
    <source>
        <dbReference type="ARBA" id="ARBA00022771"/>
    </source>
</evidence>
<dbReference type="SUPFAM" id="SSF54695">
    <property type="entry name" value="POZ domain"/>
    <property type="match status" value="1"/>
</dbReference>
<proteinExistence type="predicted"/>
<keyword evidence="4" id="KW-0862">Zinc</keyword>
<dbReference type="PANTHER" id="PTHR23110">
    <property type="entry name" value="BTB DOMAIN TRANSCRIPTION FACTOR"/>
    <property type="match status" value="1"/>
</dbReference>
<dbReference type="EMBL" id="GFDL01014130">
    <property type="protein sequence ID" value="JAV20915.1"/>
    <property type="molecule type" value="Transcribed_RNA"/>
</dbReference>
<comment type="subcellular location">
    <subcellularLocation>
        <location evidence="1">Nucleus</location>
    </subcellularLocation>
</comment>
<reference evidence="8" key="1">
    <citation type="submission" date="2017-01" db="EMBL/GenBank/DDBJ databases">
        <title>A deep insight into the sialotranscriptome of adult male and female Cluex tarsalis mosquitoes.</title>
        <authorList>
            <person name="Ribeiro J.M."/>
            <person name="Moreira F."/>
            <person name="Bernard K.A."/>
            <person name="Calvo E."/>
        </authorList>
    </citation>
    <scope>NUCLEOTIDE SEQUENCE</scope>
    <source>
        <strain evidence="8">Kern County</strain>
        <tissue evidence="8">Salivary glands</tissue>
    </source>
</reference>
<dbReference type="PANTHER" id="PTHR23110:SF92">
    <property type="entry name" value="MODIFIER OF MDG4"/>
    <property type="match status" value="1"/>
</dbReference>
<feature type="domain" description="BTB" evidence="7">
    <location>
        <begin position="32"/>
        <end position="98"/>
    </location>
</feature>